<name>A0A8T0FPB8_ARGBR</name>
<evidence type="ECO:0000313" key="2">
    <source>
        <dbReference type="Proteomes" id="UP000807504"/>
    </source>
</evidence>
<reference evidence="1" key="1">
    <citation type="journal article" date="2020" name="bioRxiv">
        <title>Chromosome-level reference genome of the European wasp spider Argiope bruennichi: a resource for studies on range expansion and evolutionary adaptation.</title>
        <authorList>
            <person name="Sheffer M.M."/>
            <person name="Hoppe A."/>
            <person name="Krehenwinkel H."/>
            <person name="Uhl G."/>
            <person name="Kuss A.W."/>
            <person name="Jensen L."/>
            <person name="Jensen C."/>
            <person name="Gillespie R.G."/>
            <person name="Hoff K.J."/>
            <person name="Prost S."/>
        </authorList>
    </citation>
    <scope>NUCLEOTIDE SEQUENCE</scope>
</reference>
<gene>
    <name evidence="1" type="ORF">HNY73_006197</name>
</gene>
<keyword evidence="1" id="KW-0675">Receptor</keyword>
<dbReference type="EMBL" id="JABXBU010000011">
    <property type="protein sequence ID" value="KAF8791310.1"/>
    <property type="molecule type" value="Genomic_DNA"/>
</dbReference>
<sequence>MGARTLFDEIVEQDCPEGSVGTATRFCSEQHGWGEPDLFGCTSFFYLWNWQSVGKSSERIDGTEHFVGC</sequence>
<accession>A0A8T0FPB8</accession>
<dbReference type="AlphaFoldDB" id="A0A8T0FPB8"/>
<dbReference type="Proteomes" id="UP000807504">
    <property type="component" value="Unassembled WGS sequence"/>
</dbReference>
<dbReference type="InterPro" id="IPR036445">
    <property type="entry name" value="GPCR_2_extracell_dom_sf"/>
</dbReference>
<dbReference type="Gene3D" id="4.10.1240.10">
    <property type="entry name" value="GPCR, family 2, extracellular hormone receptor domain"/>
    <property type="match status" value="1"/>
</dbReference>
<dbReference type="GO" id="GO:0016020">
    <property type="term" value="C:membrane"/>
    <property type="evidence" value="ECO:0007669"/>
    <property type="project" value="InterPro"/>
</dbReference>
<dbReference type="GO" id="GO:0004930">
    <property type="term" value="F:G protein-coupled receptor activity"/>
    <property type="evidence" value="ECO:0007669"/>
    <property type="project" value="InterPro"/>
</dbReference>
<evidence type="ECO:0000313" key="1">
    <source>
        <dbReference type="EMBL" id="KAF8791310.1"/>
    </source>
</evidence>
<reference evidence="1" key="2">
    <citation type="submission" date="2020-06" db="EMBL/GenBank/DDBJ databases">
        <authorList>
            <person name="Sheffer M."/>
        </authorList>
    </citation>
    <scope>NUCLEOTIDE SEQUENCE</scope>
</reference>
<organism evidence="1 2">
    <name type="scientific">Argiope bruennichi</name>
    <name type="common">Wasp spider</name>
    <name type="synonym">Aranea bruennichi</name>
    <dbReference type="NCBI Taxonomy" id="94029"/>
    <lineage>
        <taxon>Eukaryota</taxon>
        <taxon>Metazoa</taxon>
        <taxon>Ecdysozoa</taxon>
        <taxon>Arthropoda</taxon>
        <taxon>Chelicerata</taxon>
        <taxon>Arachnida</taxon>
        <taxon>Araneae</taxon>
        <taxon>Araneomorphae</taxon>
        <taxon>Entelegynae</taxon>
        <taxon>Araneoidea</taxon>
        <taxon>Araneidae</taxon>
        <taxon>Argiope</taxon>
    </lineage>
</organism>
<protein>
    <submittedName>
        <fullName evidence="1">Cadherin EGF LAG seven-pass G-type receptor 3 like protein</fullName>
    </submittedName>
</protein>
<comment type="caution">
    <text evidence="1">The sequence shown here is derived from an EMBL/GenBank/DDBJ whole genome shotgun (WGS) entry which is preliminary data.</text>
</comment>
<keyword evidence="2" id="KW-1185">Reference proteome</keyword>
<proteinExistence type="predicted"/>